<dbReference type="VEuPathDB" id="FungiDB:PGUG_01093"/>
<reference evidence="1 2" key="1">
    <citation type="journal article" date="2009" name="Nature">
        <title>Evolution of pathogenicity and sexual reproduction in eight Candida genomes.</title>
        <authorList>
            <person name="Butler G."/>
            <person name="Rasmussen M.D."/>
            <person name="Lin M.F."/>
            <person name="Santos M.A."/>
            <person name="Sakthikumar S."/>
            <person name="Munro C.A."/>
            <person name="Rheinbay E."/>
            <person name="Grabherr M."/>
            <person name="Forche A."/>
            <person name="Reedy J.L."/>
            <person name="Agrafioti I."/>
            <person name="Arnaud M.B."/>
            <person name="Bates S."/>
            <person name="Brown A.J."/>
            <person name="Brunke S."/>
            <person name="Costanzo M.C."/>
            <person name="Fitzpatrick D.A."/>
            <person name="de Groot P.W."/>
            <person name="Harris D."/>
            <person name="Hoyer L.L."/>
            <person name="Hube B."/>
            <person name="Klis F.M."/>
            <person name="Kodira C."/>
            <person name="Lennard N."/>
            <person name="Logue M.E."/>
            <person name="Martin R."/>
            <person name="Neiman A.M."/>
            <person name="Nikolaou E."/>
            <person name="Quail M.A."/>
            <person name="Quinn J."/>
            <person name="Santos M.C."/>
            <person name="Schmitzberger F.F."/>
            <person name="Sherlock G."/>
            <person name="Shah P."/>
            <person name="Silverstein K.A."/>
            <person name="Skrzypek M.S."/>
            <person name="Soll D."/>
            <person name="Staggs R."/>
            <person name="Stansfield I."/>
            <person name="Stumpf M.P."/>
            <person name="Sudbery P.E."/>
            <person name="Srikantha T."/>
            <person name="Zeng Q."/>
            <person name="Berman J."/>
            <person name="Berriman M."/>
            <person name="Heitman J."/>
            <person name="Gow N.A."/>
            <person name="Lorenz M.C."/>
            <person name="Birren B.W."/>
            <person name="Kellis M."/>
            <person name="Cuomo C.A."/>
        </authorList>
    </citation>
    <scope>NUCLEOTIDE SEQUENCE [LARGE SCALE GENOMIC DNA]</scope>
    <source>
        <strain evidence="2">ATCC 6260 / CBS 566 / DSM 6381 / JCM 1539 / NBRC 10279 / NRRL Y-324</strain>
    </source>
</reference>
<organism evidence="1 2">
    <name type="scientific">Meyerozyma guilliermondii (strain ATCC 6260 / CBS 566 / DSM 6381 / JCM 1539 / NBRC 10279 / NRRL Y-324)</name>
    <name type="common">Yeast</name>
    <name type="synonym">Candida guilliermondii</name>
    <dbReference type="NCBI Taxonomy" id="294746"/>
    <lineage>
        <taxon>Eukaryota</taxon>
        <taxon>Fungi</taxon>
        <taxon>Dikarya</taxon>
        <taxon>Ascomycota</taxon>
        <taxon>Saccharomycotina</taxon>
        <taxon>Pichiomycetes</taxon>
        <taxon>Debaryomycetaceae</taxon>
        <taxon>Meyerozyma</taxon>
    </lineage>
</organism>
<evidence type="ECO:0000313" key="1">
    <source>
        <dbReference type="EMBL" id="EDK36995.2"/>
    </source>
</evidence>
<dbReference type="KEGG" id="pgu:PGUG_01093"/>
<evidence type="ECO:0000313" key="2">
    <source>
        <dbReference type="Proteomes" id="UP000001997"/>
    </source>
</evidence>
<keyword evidence="2" id="KW-1185">Reference proteome</keyword>
<dbReference type="RefSeq" id="XP_001487716.2">
    <property type="nucleotide sequence ID" value="XM_001487666.1"/>
</dbReference>
<dbReference type="GeneID" id="5128682"/>
<dbReference type="EMBL" id="CH408155">
    <property type="protein sequence ID" value="EDK36995.2"/>
    <property type="molecule type" value="Genomic_DNA"/>
</dbReference>
<dbReference type="OrthoDB" id="10397031at2759"/>
<proteinExistence type="predicted"/>
<sequence>MLSDKDLALAIFIVRAAKTHHIPPHDYARVIIDLHHYRQYSDDIILRRITPAKTHIFLGAYLRLSRYVFLDLNPELCFTSLPQTIFHRFKMTGLFLNWMRIVDSLEYSLAASCISESHQQRAHILNMYSLSLSKITNQNHLERVVRRMHQRSLTGILRLSIFSHTKVFSENSRVTKQALQTLARKQKNTRLEKKLWTLAPFLGQNKPFKLSDWTHLIPKIYSEQAMLQFLRVLILSSEVNPVPIDHKSAILCVLLVSNNPNFIQEAYGLMNSIAFLEKT</sequence>
<dbReference type="HOGENOM" id="CLU_997878_0_0_1"/>
<dbReference type="InParanoid" id="A5DCT8"/>
<dbReference type="Proteomes" id="UP000001997">
    <property type="component" value="Unassembled WGS sequence"/>
</dbReference>
<name>A5DCT8_PICGU</name>
<dbReference type="AlphaFoldDB" id="A5DCT8"/>
<gene>
    <name evidence="1" type="ORF">PGUG_01093</name>
</gene>
<protein>
    <submittedName>
        <fullName evidence="1">Uncharacterized protein</fullName>
    </submittedName>
</protein>
<accession>A5DCT8</accession>